<name>A0AA41UJ85_9BACT</name>
<sequence length="169" mass="19417">MLREARIDAPGALHHVIVRRIERKAIFKDDTDRNNFFERWGQIAAESETPCFAWALMSNHVHLLVRTGTVALSTLMRRLLTGYAQYFNRRYRRHGPLFQNRCKSILRREDAYLLVLPRYIHLNPLRASIVADLKALDLFSRGVYASWAIAILFSTFLNPAMSGLSGVTA</sequence>
<dbReference type="GO" id="GO:0003677">
    <property type="term" value="F:DNA binding"/>
    <property type="evidence" value="ECO:0007669"/>
    <property type="project" value="InterPro"/>
</dbReference>
<evidence type="ECO:0000259" key="1">
    <source>
        <dbReference type="SMART" id="SM01321"/>
    </source>
</evidence>
<comment type="caution">
    <text evidence="2">The sequence shown here is derived from an EMBL/GenBank/DDBJ whole genome shotgun (WGS) entry which is preliminary data.</text>
</comment>
<dbReference type="GO" id="GO:0004803">
    <property type="term" value="F:transposase activity"/>
    <property type="evidence" value="ECO:0007669"/>
    <property type="project" value="InterPro"/>
</dbReference>
<dbReference type="InterPro" id="IPR002686">
    <property type="entry name" value="Transposase_17"/>
</dbReference>
<dbReference type="InterPro" id="IPR036515">
    <property type="entry name" value="Transposase_17_sf"/>
</dbReference>
<dbReference type="GO" id="GO:0006313">
    <property type="term" value="P:DNA transposition"/>
    <property type="evidence" value="ECO:0007669"/>
    <property type="project" value="InterPro"/>
</dbReference>
<keyword evidence="3" id="KW-1185">Reference proteome</keyword>
<protein>
    <submittedName>
        <fullName evidence="2">Transposase</fullName>
    </submittedName>
</protein>
<dbReference type="PANTHER" id="PTHR34322">
    <property type="entry name" value="TRANSPOSASE, Y1_TNP DOMAIN-CONTAINING"/>
    <property type="match status" value="1"/>
</dbReference>
<reference evidence="2" key="1">
    <citation type="submission" date="2022-04" db="EMBL/GenBank/DDBJ databases">
        <title>Desulfatitalea alkaliphila sp. nov., a novel anaerobic sulfate-reducing bacterium isolated from terrestrial mud volcano, Taman Peninsula, Russia.</title>
        <authorList>
            <person name="Khomyakova M.A."/>
            <person name="Merkel A.Y."/>
            <person name="Slobodkin A.I."/>
        </authorList>
    </citation>
    <scope>NUCLEOTIDE SEQUENCE</scope>
    <source>
        <strain evidence="2">M08but</strain>
    </source>
</reference>
<dbReference type="Gene3D" id="3.30.70.1290">
    <property type="entry name" value="Transposase IS200-like"/>
    <property type="match status" value="1"/>
</dbReference>
<dbReference type="Pfam" id="PF01797">
    <property type="entry name" value="Y1_Tnp"/>
    <property type="match status" value="1"/>
</dbReference>
<dbReference type="AlphaFoldDB" id="A0AA41UJ85"/>
<organism evidence="2 3">
    <name type="scientific">Desulfatitalea alkaliphila</name>
    <dbReference type="NCBI Taxonomy" id="2929485"/>
    <lineage>
        <taxon>Bacteria</taxon>
        <taxon>Pseudomonadati</taxon>
        <taxon>Thermodesulfobacteriota</taxon>
        <taxon>Desulfobacteria</taxon>
        <taxon>Desulfobacterales</taxon>
        <taxon>Desulfosarcinaceae</taxon>
        <taxon>Desulfatitalea</taxon>
    </lineage>
</organism>
<dbReference type="RefSeq" id="WP_246904256.1">
    <property type="nucleotide sequence ID" value="NZ_JALJRB010000005.1"/>
</dbReference>
<accession>A0AA41UJ85</accession>
<dbReference type="EMBL" id="JALJRB010000005">
    <property type="protein sequence ID" value="MCJ8500292.1"/>
    <property type="molecule type" value="Genomic_DNA"/>
</dbReference>
<gene>
    <name evidence="2" type="ORF">MRX98_06870</name>
</gene>
<dbReference type="PANTHER" id="PTHR34322:SF2">
    <property type="entry name" value="TRANSPOSASE IS200-LIKE DOMAIN-CONTAINING PROTEIN"/>
    <property type="match status" value="1"/>
</dbReference>
<evidence type="ECO:0000313" key="3">
    <source>
        <dbReference type="Proteomes" id="UP001165427"/>
    </source>
</evidence>
<proteinExistence type="predicted"/>
<dbReference type="SUPFAM" id="SSF143422">
    <property type="entry name" value="Transposase IS200-like"/>
    <property type="match status" value="1"/>
</dbReference>
<feature type="domain" description="Transposase IS200-like" evidence="1">
    <location>
        <begin position="9"/>
        <end position="123"/>
    </location>
</feature>
<dbReference type="SMART" id="SM01321">
    <property type="entry name" value="Y1_Tnp"/>
    <property type="match status" value="1"/>
</dbReference>
<dbReference type="Proteomes" id="UP001165427">
    <property type="component" value="Unassembled WGS sequence"/>
</dbReference>
<evidence type="ECO:0000313" key="2">
    <source>
        <dbReference type="EMBL" id="MCJ8500292.1"/>
    </source>
</evidence>